<accession>A0A9W9CZ77</accession>
<sequence>MATQDTVDSWSEPHPPKAESIKSFKELEHTIKKELVHLRHDHDKHEKEYFQAVAHLSDDELTAFTVDDFDQVRIGTSAYGTHIFGRVRIPALPADGPCYVFFRLCDKGKDEEATFHSFHTEESPDKENGGFKYRAIYTKNDPLEWFNE</sequence>
<comment type="caution">
    <text evidence="1">The sequence shown here is derived from an EMBL/GenBank/DDBJ whole genome shotgun (WGS) entry which is preliminary data.</text>
</comment>
<dbReference type="OrthoDB" id="3344950at2759"/>
<protein>
    <submittedName>
        <fullName evidence="1">Uncharacterized protein</fullName>
    </submittedName>
</protein>
<dbReference type="AlphaFoldDB" id="A0A9W9CZ77"/>
<evidence type="ECO:0000313" key="1">
    <source>
        <dbReference type="EMBL" id="KAJ4394301.1"/>
    </source>
</evidence>
<gene>
    <name evidence="1" type="ORF">N0V93_003518</name>
</gene>
<name>A0A9W9CZ77_9PEZI</name>
<evidence type="ECO:0000313" key="2">
    <source>
        <dbReference type="Proteomes" id="UP001140453"/>
    </source>
</evidence>
<reference evidence="1" key="1">
    <citation type="submission" date="2022-10" db="EMBL/GenBank/DDBJ databases">
        <title>Tapping the CABI collections for fungal endophytes: first genome assemblies for Collariella, Neodidymelliopsis, Ascochyta clinopodiicola, Didymella pomorum, Didymosphaeria variabile, Neocosmospora piperis and Neocucurbitaria cava.</title>
        <authorList>
            <person name="Hill R."/>
        </authorList>
    </citation>
    <scope>NUCLEOTIDE SEQUENCE</scope>
    <source>
        <strain evidence="1">IMI 355082</strain>
    </source>
</reference>
<keyword evidence="2" id="KW-1185">Reference proteome</keyword>
<proteinExistence type="predicted"/>
<dbReference type="EMBL" id="JAPEVB010000002">
    <property type="protein sequence ID" value="KAJ4394301.1"/>
    <property type="molecule type" value="Genomic_DNA"/>
</dbReference>
<dbReference type="Proteomes" id="UP001140453">
    <property type="component" value="Unassembled WGS sequence"/>
</dbReference>
<organism evidence="1 2">
    <name type="scientific">Gnomoniopsis smithogilvyi</name>
    <dbReference type="NCBI Taxonomy" id="1191159"/>
    <lineage>
        <taxon>Eukaryota</taxon>
        <taxon>Fungi</taxon>
        <taxon>Dikarya</taxon>
        <taxon>Ascomycota</taxon>
        <taxon>Pezizomycotina</taxon>
        <taxon>Sordariomycetes</taxon>
        <taxon>Sordariomycetidae</taxon>
        <taxon>Diaporthales</taxon>
        <taxon>Gnomoniaceae</taxon>
        <taxon>Gnomoniopsis</taxon>
    </lineage>
</organism>